<organism evidence="1 2">
    <name type="scientific">Paramarasmius palmivorus</name>
    <dbReference type="NCBI Taxonomy" id="297713"/>
    <lineage>
        <taxon>Eukaryota</taxon>
        <taxon>Fungi</taxon>
        <taxon>Dikarya</taxon>
        <taxon>Basidiomycota</taxon>
        <taxon>Agaricomycotina</taxon>
        <taxon>Agaricomycetes</taxon>
        <taxon>Agaricomycetidae</taxon>
        <taxon>Agaricales</taxon>
        <taxon>Marasmiineae</taxon>
        <taxon>Marasmiaceae</taxon>
        <taxon>Paramarasmius</taxon>
    </lineage>
</organism>
<reference evidence="1 2" key="1">
    <citation type="submission" date="2024-01" db="EMBL/GenBank/DDBJ databases">
        <title>A draft genome for a cacao thread blight-causing isolate of Paramarasmius palmivorus.</title>
        <authorList>
            <person name="Baruah I.K."/>
            <person name="Bukari Y."/>
            <person name="Amoako-Attah I."/>
            <person name="Meinhardt L.W."/>
            <person name="Bailey B.A."/>
            <person name="Cohen S.P."/>
        </authorList>
    </citation>
    <scope>NUCLEOTIDE SEQUENCE [LARGE SCALE GENOMIC DNA]</scope>
    <source>
        <strain evidence="1 2">GH-12</strain>
    </source>
</reference>
<accession>A0AAW0CRN2</accession>
<evidence type="ECO:0000313" key="2">
    <source>
        <dbReference type="Proteomes" id="UP001383192"/>
    </source>
</evidence>
<dbReference type="Proteomes" id="UP001383192">
    <property type="component" value="Unassembled WGS sequence"/>
</dbReference>
<keyword evidence="2" id="KW-1185">Reference proteome</keyword>
<name>A0AAW0CRN2_9AGAR</name>
<dbReference type="AlphaFoldDB" id="A0AAW0CRN2"/>
<dbReference type="Gene3D" id="3.60.130.30">
    <property type="match status" value="1"/>
</dbReference>
<gene>
    <name evidence="1" type="ORF">VNI00_008892</name>
</gene>
<dbReference type="EMBL" id="JAYKXP010000031">
    <property type="protein sequence ID" value="KAK7041911.1"/>
    <property type="molecule type" value="Genomic_DNA"/>
</dbReference>
<evidence type="ECO:0000313" key="1">
    <source>
        <dbReference type="EMBL" id="KAK7041911.1"/>
    </source>
</evidence>
<comment type="caution">
    <text evidence="1">The sequence shown here is derived from an EMBL/GenBank/DDBJ whole genome shotgun (WGS) entry which is preliminary data.</text>
</comment>
<sequence>MEKPAVLGSSNAANSQVMQELFADADLQRIAGLGSGIFQSTCPKLYAIYAQNKKHLQSHDPALRWPWANSIFAATTFNFGPRTVSFPHLDFNNKPDGFCTITAMTTNDKSFDYTRGGHLILWDLGVVVEFPPGTTVLIPSAIFRHSNVAIGKHERRYSFTQYTAGSLFRFVERGFQTEESFWASLDDDERIAEMANDANRWSQAVRNFEKL</sequence>
<proteinExistence type="predicted"/>
<protein>
    <submittedName>
        <fullName evidence="1">Uncharacterized protein</fullName>
    </submittedName>
</protein>